<dbReference type="AlphaFoldDB" id="A0A929FYK2"/>
<dbReference type="SUPFAM" id="SSF53474">
    <property type="entry name" value="alpha/beta-Hydrolases"/>
    <property type="match status" value="1"/>
</dbReference>
<feature type="chain" id="PRO_5038447972" evidence="3">
    <location>
        <begin position="20"/>
        <end position="343"/>
    </location>
</feature>
<dbReference type="RefSeq" id="WP_193927020.1">
    <property type="nucleotide sequence ID" value="NZ_JADEYC010000007.1"/>
</dbReference>
<dbReference type="InterPro" id="IPR049492">
    <property type="entry name" value="BD-FAE-like_dom"/>
</dbReference>
<feature type="region of interest" description="Disordered" evidence="2">
    <location>
        <begin position="208"/>
        <end position="243"/>
    </location>
</feature>
<dbReference type="Proteomes" id="UP000598360">
    <property type="component" value="Unassembled WGS sequence"/>
</dbReference>
<gene>
    <name evidence="5" type="ORF">IQ251_03785</name>
</gene>
<dbReference type="InterPro" id="IPR006311">
    <property type="entry name" value="TAT_signal"/>
</dbReference>
<evidence type="ECO:0000313" key="6">
    <source>
        <dbReference type="Proteomes" id="UP000598360"/>
    </source>
</evidence>
<evidence type="ECO:0000259" key="4">
    <source>
        <dbReference type="Pfam" id="PF20434"/>
    </source>
</evidence>
<dbReference type="PROSITE" id="PS51318">
    <property type="entry name" value="TAT"/>
    <property type="match status" value="1"/>
</dbReference>
<dbReference type="GO" id="GO:0016787">
    <property type="term" value="F:hydrolase activity"/>
    <property type="evidence" value="ECO:0007669"/>
    <property type="project" value="UniProtKB-KW"/>
</dbReference>
<evidence type="ECO:0000313" key="5">
    <source>
        <dbReference type="EMBL" id="MBE9373565.1"/>
    </source>
</evidence>
<organism evidence="5 6">
    <name type="scientific">Saccharopolyspora montiporae</name>
    <dbReference type="NCBI Taxonomy" id="2781240"/>
    <lineage>
        <taxon>Bacteria</taxon>
        <taxon>Bacillati</taxon>
        <taxon>Actinomycetota</taxon>
        <taxon>Actinomycetes</taxon>
        <taxon>Pseudonocardiales</taxon>
        <taxon>Pseudonocardiaceae</taxon>
        <taxon>Saccharopolyspora</taxon>
    </lineage>
</organism>
<protein>
    <submittedName>
        <fullName evidence="5">Alpha/beta hydrolase</fullName>
    </submittedName>
</protein>
<dbReference type="PANTHER" id="PTHR48081:SF13">
    <property type="entry name" value="ALPHA_BETA HYDROLASE"/>
    <property type="match status" value="1"/>
</dbReference>
<reference evidence="5" key="1">
    <citation type="submission" date="2020-10" db="EMBL/GenBank/DDBJ databases">
        <title>Diversity and distribution of actinomycetes associated with coral in the coast of Hainan.</title>
        <authorList>
            <person name="Li F."/>
        </authorList>
    </citation>
    <scope>NUCLEOTIDE SEQUENCE</scope>
    <source>
        <strain evidence="5">HNM0983</strain>
    </source>
</reference>
<feature type="signal peptide" evidence="3">
    <location>
        <begin position="1"/>
        <end position="19"/>
    </location>
</feature>
<keyword evidence="3" id="KW-0732">Signal</keyword>
<dbReference type="InterPro" id="IPR050300">
    <property type="entry name" value="GDXG_lipolytic_enzyme"/>
</dbReference>
<sequence length="343" mass="35393">MLVSRRSVLWGAGAAAATAMLPGTGVVAAASRDPGVEVLADLSYAPRVGNAHRLDLYLPAGGGGPWPVVLWSRGSAWESDDGNTGGERVARALSGRGYAVAAVAVRSSEQARFPAQVHDGKAAVRWVRAHAGEFGLDAQRLAFMGSSSGGWLAAMVGATAGVTALEGSVGETGRSSAVDAVVDLFGPSDFGLLTRQMPEGACPDYNRAEGLSGCHDDPGSPESRLLGTPVGSDPQRVARADPGRYVSAGGPRWLLMHGTGDRTVPVGQSEVLHEALTRVGADSTFYRLQTRAHDDAFLDETAGHTGRQVLSSSAGGSREVQAGPATWSAVADFLDRALPARLG</sequence>
<proteinExistence type="predicted"/>
<dbReference type="Gene3D" id="3.40.50.1820">
    <property type="entry name" value="alpha/beta hydrolase"/>
    <property type="match status" value="1"/>
</dbReference>
<evidence type="ECO:0000256" key="1">
    <source>
        <dbReference type="ARBA" id="ARBA00022801"/>
    </source>
</evidence>
<accession>A0A929FYK2</accession>
<keyword evidence="1 5" id="KW-0378">Hydrolase</keyword>
<dbReference type="EMBL" id="JADEYC010000007">
    <property type="protein sequence ID" value="MBE9373565.1"/>
    <property type="molecule type" value="Genomic_DNA"/>
</dbReference>
<feature type="domain" description="BD-FAE-like" evidence="4">
    <location>
        <begin position="54"/>
        <end position="276"/>
    </location>
</feature>
<evidence type="ECO:0000256" key="2">
    <source>
        <dbReference type="SAM" id="MobiDB-lite"/>
    </source>
</evidence>
<name>A0A929FYK2_9PSEU</name>
<comment type="caution">
    <text evidence="5">The sequence shown here is derived from an EMBL/GenBank/DDBJ whole genome shotgun (WGS) entry which is preliminary data.</text>
</comment>
<keyword evidence="6" id="KW-1185">Reference proteome</keyword>
<evidence type="ECO:0000256" key="3">
    <source>
        <dbReference type="SAM" id="SignalP"/>
    </source>
</evidence>
<dbReference type="InterPro" id="IPR029058">
    <property type="entry name" value="AB_hydrolase_fold"/>
</dbReference>
<dbReference type="Pfam" id="PF20434">
    <property type="entry name" value="BD-FAE"/>
    <property type="match status" value="1"/>
</dbReference>
<dbReference type="PANTHER" id="PTHR48081">
    <property type="entry name" value="AB HYDROLASE SUPERFAMILY PROTEIN C4A8.06C"/>
    <property type="match status" value="1"/>
</dbReference>